<evidence type="ECO:0000256" key="3">
    <source>
        <dbReference type="ARBA" id="ARBA00022679"/>
    </source>
</evidence>
<dbReference type="OrthoDB" id="4280289at2"/>
<evidence type="ECO:0000259" key="7">
    <source>
        <dbReference type="Pfam" id="PF07669"/>
    </source>
</evidence>
<evidence type="ECO:0000256" key="1">
    <source>
        <dbReference type="ARBA" id="ARBA00011900"/>
    </source>
</evidence>
<proteinExistence type="predicted"/>
<dbReference type="Gene3D" id="3.40.50.150">
    <property type="entry name" value="Vaccinia Virus protein VP39"/>
    <property type="match status" value="2"/>
</dbReference>
<reference evidence="8 9" key="1">
    <citation type="submission" date="2018-11" db="EMBL/GenBank/DDBJ databases">
        <title>The genome draft of YIM 96095.</title>
        <authorList>
            <person name="Tang S.-K."/>
            <person name="Chunyu W.-X."/>
            <person name="Feng Y.-Z."/>
        </authorList>
    </citation>
    <scope>NUCLEOTIDE SEQUENCE [LARGE SCALE GENOMIC DNA]</scope>
    <source>
        <strain evidence="8 9">YIM 96095</strain>
    </source>
</reference>
<dbReference type="InterPro" id="IPR011639">
    <property type="entry name" value="MethylTrfase_TaqI-like_dom"/>
</dbReference>
<dbReference type="PANTHER" id="PTHR33841">
    <property type="entry name" value="DNA METHYLTRANSFERASE YEEA-RELATED"/>
    <property type="match status" value="1"/>
</dbReference>
<dbReference type="GO" id="GO:0006304">
    <property type="term" value="P:DNA modification"/>
    <property type="evidence" value="ECO:0007669"/>
    <property type="project" value="InterPro"/>
</dbReference>
<dbReference type="InterPro" id="IPR029063">
    <property type="entry name" value="SAM-dependent_MTases_sf"/>
</dbReference>
<dbReference type="Proteomes" id="UP000269198">
    <property type="component" value="Unassembled WGS sequence"/>
</dbReference>
<keyword evidence="4" id="KW-0949">S-adenosyl-L-methionine</keyword>
<dbReference type="GO" id="GO:0032259">
    <property type="term" value="P:methylation"/>
    <property type="evidence" value="ECO:0007669"/>
    <property type="project" value="UniProtKB-KW"/>
</dbReference>
<evidence type="ECO:0000256" key="2">
    <source>
        <dbReference type="ARBA" id="ARBA00022603"/>
    </source>
</evidence>
<feature type="compositionally biased region" description="Basic and acidic residues" evidence="6">
    <location>
        <begin position="37"/>
        <end position="59"/>
    </location>
</feature>
<feature type="region of interest" description="Disordered" evidence="6">
    <location>
        <begin position="37"/>
        <end position="69"/>
    </location>
</feature>
<sequence length="1660" mass="187128">MSYDSLVNRGDYFSAHYLAEVLPKSLKKGLWKEWDERERQERERRREGGGRERTGRRGDMPTAATPRSGLRALKSRYFDERSYFAAYLEDLREGTPPRPDEAAAHRKRLHELHRDVLAALGFTPQPEPVEREFDVGGDEPVRVPLAHSEPTLVAVECGWAPDTDAALDTDQAGRLLEPVDLGSRETITTGTRLASWLLNSDPELRYVLILAGGVVILADQATWGEGRYLAASLDIALGRGGSGGAAKDDAELGTIAALFGADTLLPPEEGGTERLSALLDESRQHAVGVSADLREGLRDSVEIIANEVLSRLYEQGVRPSRIPAPDSGAEEAPTDFAGELARESLRYLYRILFLLYAEARPELGVVPADDESYVQGYSMARLGDLVVGDLVGEESRTGTHLYESLDLLFRMVNEGHRPRGAAAAQDRSGLSEGEGLRFEALRADLFDPDRTRLIGDEKLVHPDYDPDDPASPRLDTRLRNEALYKVLRLLMLSRGRRKERGGFISYAQLGINQLGAVYEGLMSYTGFIAEEELYEVAKNGDRGGGSWLVPGPALEDYPGDVRVFARDEDGHRTDQLVRYRPGAFVYRLAGRDRETSASYYTPESLTRTTVQLTLRERLDQDGETTPARELLDWTICEPALGSGAFLNEAINQVAEEYLRRRRREVEEAGQQDRYEPLTPENFKEKLQAVKAYIALHNSYGVDLNTTAVELAEVSLWLNVMHPGMRAPWFGLHLRRGNSLVGCGRRTYAPGSLTKSAWLKEAPEEVPLASSQLPEGHIHHFLLPARGWGAVADERDAKQLAPDDTQRLKDWRKAMRKAPGTSVPRGRKQSQVRRLQGLARRVEYLWELVVRRLQISEWEISRRVDVWGADDLSHPEDAVPREEVLADLTAQGTPYWRLKTLMDAWCALWFWPVERAGLLDGSDEEYRRLGEAPDVRQPGDDGSLFGGGPRAVPLADLDAWLEFAEALVGRADVPEGSLVAEFGSLADLDAYEDELPSWTGMEDEYRLPERFPWLKTVEEVARRHGFFHWELQFAHVFTRGGFDVQVGNPPWVRPRWDEDAVLAENDPWFKLSEKAPVEVKRERKRELLEATTTRSFFLDELAGTAGMSDFLSDEATYPLMAGTQPDLYRAFMCRVWGNLDDFGNAGLIHPDTHFGGNKEARLRGVTYQRLRFHAHFYNRASVFPGIHANTEFGIHVYGNDRDIAFQSCSWLFSASSLVESLSHDGVGAIPGIKHEGKWDVRPHRERIIEVNQSILSEWQELAGLTEYPVKQTPLLYPVTTSESEAIRALARYRNRVGACQSYMSRGYDEAEDRWSGRIAWCNSQVDSLDDVILQGPHFSQATPFSKQPNIPCSANRDWSRWNLVNLPSNPLPVTNYKRVRGVGDALVVQDIWNGLPHTEYFRLAWRRMIAFDTERSLFAALIPPGPSHLRSVQTLAFPDSRTTVLNAGFWASLPLDYLLRITGRSDLRVAEAHKMPAPTVGHPLAESLLLRTLRLNCLTNAYTPLWRELYDSAWQQETWAVDWPGLAPLGEVGPEWEYDTPLRTERERRAALVELDALVSVWLGIGAEELVAVYRSRYPVLADYEAKIWFDANGRKIAGNHNTYGYGQTKEHYVQLQKHLESPETEPVPEGYEAPFYKADREEEYRQAHAVFSERLRDSAL</sequence>
<gene>
    <name evidence="8" type="ORF">EFW17_17465</name>
</gene>
<dbReference type="RefSeq" id="WP_123202482.1">
    <property type="nucleotide sequence ID" value="NZ_RJMB01000019.1"/>
</dbReference>
<protein>
    <recommendedName>
        <fullName evidence="1">site-specific DNA-methyltransferase (adenine-specific)</fullName>
        <ecNumber evidence="1">2.1.1.72</ecNumber>
    </recommendedName>
</protein>
<evidence type="ECO:0000256" key="6">
    <source>
        <dbReference type="SAM" id="MobiDB-lite"/>
    </source>
</evidence>
<accession>A0A3N0E5A2</accession>
<organism evidence="8 9">
    <name type="scientific">Halostreptopolyspora alba</name>
    <dbReference type="NCBI Taxonomy" id="2487137"/>
    <lineage>
        <taxon>Bacteria</taxon>
        <taxon>Bacillati</taxon>
        <taxon>Actinomycetota</taxon>
        <taxon>Actinomycetes</taxon>
        <taxon>Streptosporangiales</taxon>
        <taxon>Nocardiopsidaceae</taxon>
        <taxon>Halostreptopolyspora</taxon>
    </lineage>
</organism>
<evidence type="ECO:0000256" key="5">
    <source>
        <dbReference type="ARBA" id="ARBA00047942"/>
    </source>
</evidence>
<keyword evidence="3 8" id="KW-0808">Transferase</keyword>
<dbReference type="GO" id="GO:0009007">
    <property type="term" value="F:site-specific DNA-methyltransferase (adenine-specific) activity"/>
    <property type="evidence" value="ECO:0007669"/>
    <property type="project" value="UniProtKB-EC"/>
</dbReference>
<keyword evidence="9" id="KW-1185">Reference proteome</keyword>
<dbReference type="InterPro" id="IPR050953">
    <property type="entry name" value="N4_N6_ade-DNA_methylase"/>
</dbReference>
<comment type="caution">
    <text evidence="8">The sequence shown here is derived from an EMBL/GenBank/DDBJ whole genome shotgun (WGS) entry which is preliminary data.</text>
</comment>
<evidence type="ECO:0000313" key="8">
    <source>
        <dbReference type="EMBL" id="RNL83005.1"/>
    </source>
</evidence>
<dbReference type="EC" id="2.1.1.72" evidence="1"/>
<evidence type="ECO:0000313" key="9">
    <source>
        <dbReference type="Proteomes" id="UP000269198"/>
    </source>
</evidence>
<feature type="domain" description="Type II methyltransferase M.TaqI-like" evidence="7">
    <location>
        <begin position="1016"/>
        <end position="1055"/>
    </location>
</feature>
<name>A0A3N0E5A2_9ACTN</name>
<dbReference type="EMBL" id="RJMB01000019">
    <property type="protein sequence ID" value="RNL83005.1"/>
    <property type="molecule type" value="Genomic_DNA"/>
</dbReference>
<dbReference type="PANTHER" id="PTHR33841:SF1">
    <property type="entry name" value="DNA METHYLTRANSFERASE A"/>
    <property type="match status" value="1"/>
</dbReference>
<keyword evidence="2 8" id="KW-0489">Methyltransferase</keyword>
<dbReference type="SUPFAM" id="SSF53335">
    <property type="entry name" value="S-adenosyl-L-methionine-dependent methyltransferases"/>
    <property type="match status" value="1"/>
</dbReference>
<comment type="catalytic activity">
    <reaction evidence="5">
        <text>a 2'-deoxyadenosine in DNA + S-adenosyl-L-methionine = an N(6)-methyl-2'-deoxyadenosine in DNA + S-adenosyl-L-homocysteine + H(+)</text>
        <dbReference type="Rhea" id="RHEA:15197"/>
        <dbReference type="Rhea" id="RHEA-COMP:12418"/>
        <dbReference type="Rhea" id="RHEA-COMP:12419"/>
        <dbReference type="ChEBI" id="CHEBI:15378"/>
        <dbReference type="ChEBI" id="CHEBI:57856"/>
        <dbReference type="ChEBI" id="CHEBI:59789"/>
        <dbReference type="ChEBI" id="CHEBI:90615"/>
        <dbReference type="ChEBI" id="CHEBI:90616"/>
        <dbReference type="EC" id="2.1.1.72"/>
    </reaction>
</comment>
<evidence type="ECO:0000256" key="4">
    <source>
        <dbReference type="ARBA" id="ARBA00022691"/>
    </source>
</evidence>
<dbReference type="Pfam" id="PF07669">
    <property type="entry name" value="Eco57I"/>
    <property type="match status" value="1"/>
</dbReference>